<dbReference type="SUPFAM" id="SSF47598">
    <property type="entry name" value="Ribbon-helix-helix"/>
    <property type="match status" value="1"/>
</dbReference>
<dbReference type="GO" id="GO:0006355">
    <property type="term" value="P:regulation of DNA-templated transcription"/>
    <property type="evidence" value="ECO:0007669"/>
    <property type="project" value="InterPro"/>
</dbReference>
<comment type="caution">
    <text evidence="1">The sequence shown here is derived from an EMBL/GenBank/DDBJ whole genome shotgun (WGS) entry which is preliminary data.</text>
</comment>
<dbReference type="Proteomes" id="UP000622552">
    <property type="component" value="Unassembled WGS sequence"/>
</dbReference>
<dbReference type="InterPro" id="IPR008651">
    <property type="entry name" value="Uncharacterised_HicB"/>
</dbReference>
<dbReference type="Gene3D" id="1.10.1220.10">
    <property type="entry name" value="Met repressor-like"/>
    <property type="match status" value="1"/>
</dbReference>
<name>A0A8J7GHJ4_9ACTN</name>
<dbReference type="RefSeq" id="WP_197004905.1">
    <property type="nucleotide sequence ID" value="NZ_BONS01000017.1"/>
</dbReference>
<proteinExistence type="predicted"/>
<dbReference type="InterPro" id="IPR013321">
    <property type="entry name" value="Arc_rbn_hlx_hlx"/>
</dbReference>
<keyword evidence="2" id="KW-1185">Reference proteome</keyword>
<dbReference type="Pfam" id="PF05534">
    <property type="entry name" value="HicB"/>
    <property type="match status" value="1"/>
</dbReference>
<dbReference type="AlphaFoldDB" id="A0A8J7GHJ4"/>
<evidence type="ECO:0000313" key="1">
    <source>
        <dbReference type="EMBL" id="MBG6138116.1"/>
    </source>
</evidence>
<evidence type="ECO:0000313" key="2">
    <source>
        <dbReference type="Proteomes" id="UP000622552"/>
    </source>
</evidence>
<gene>
    <name evidence="1" type="ORF">IW245_004310</name>
</gene>
<accession>A0A8J7GHJ4</accession>
<sequence>MELTPYLDSLRRDLAAAAAPGGPEVTRAAELLTGSLEASARLALLEALSDAAAEITTRLSDTSVEIRLRGRDADIVVSESMPVPPMPPMPPMPPPAPGEPDTGDISRITLRLPEPLKQAVERAAQAEGISVNSWLVRAIGSAVQNPGEPPFTSSHVRYGRRLTGFAQA</sequence>
<organism evidence="1 2">
    <name type="scientific">Longispora fulva</name>
    <dbReference type="NCBI Taxonomy" id="619741"/>
    <lineage>
        <taxon>Bacteria</taxon>
        <taxon>Bacillati</taxon>
        <taxon>Actinomycetota</taxon>
        <taxon>Actinomycetes</taxon>
        <taxon>Micromonosporales</taxon>
        <taxon>Micromonosporaceae</taxon>
        <taxon>Longispora</taxon>
    </lineage>
</organism>
<dbReference type="EMBL" id="JADOUF010000001">
    <property type="protein sequence ID" value="MBG6138116.1"/>
    <property type="molecule type" value="Genomic_DNA"/>
</dbReference>
<evidence type="ECO:0008006" key="3">
    <source>
        <dbReference type="Google" id="ProtNLM"/>
    </source>
</evidence>
<protein>
    <recommendedName>
        <fullName evidence="3">HicB-like protein involved in pilus formation</fullName>
    </recommendedName>
</protein>
<dbReference type="InterPro" id="IPR010985">
    <property type="entry name" value="Ribbon_hlx_hlx"/>
</dbReference>
<reference evidence="1" key="1">
    <citation type="submission" date="2020-11" db="EMBL/GenBank/DDBJ databases">
        <title>Sequencing the genomes of 1000 actinobacteria strains.</title>
        <authorList>
            <person name="Klenk H.-P."/>
        </authorList>
    </citation>
    <scope>NUCLEOTIDE SEQUENCE</scope>
    <source>
        <strain evidence="1">DSM 45356</strain>
    </source>
</reference>